<comment type="subunit">
    <text evidence="2">Monomer. Binds 30S ribosomal subunits, but not 50S ribosomal subunits or 70S ribosomes.</text>
</comment>
<dbReference type="EMBL" id="FLUO01000001">
    <property type="protein sequence ID" value="SBW08435.1"/>
    <property type="molecule type" value="Genomic_DNA"/>
</dbReference>
<name>A0A212KAA9_9PROT</name>
<accession>A0A212KAA9</accession>
<keyword evidence="1 2" id="KW-0690">Ribosome biogenesis</keyword>
<dbReference type="GO" id="GO:0005829">
    <property type="term" value="C:cytosol"/>
    <property type="evidence" value="ECO:0007669"/>
    <property type="project" value="TreeGrafter"/>
</dbReference>
<gene>
    <name evidence="2 3" type="primary">rbfA</name>
    <name evidence="3" type="ORF">KL86APRO_12392</name>
</gene>
<reference evidence="3" key="1">
    <citation type="submission" date="2016-04" db="EMBL/GenBank/DDBJ databases">
        <authorList>
            <person name="Evans L.H."/>
            <person name="Alamgir A."/>
            <person name="Owens N."/>
            <person name="Weber N.D."/>
            <person name="Virtaneva K."/>
            <person name="Barbian K."/>
            <person name="Babar A."/>
            <person name="Rosenke K."/>
        </authorList>
    </citation>
    <scope>NUCLEOTIDE SEQUENCE</scope>
    <source>
        <strain evidence="3">86</strain>
    </source>
</reference>
<protein>
    <recommendedName>
        <fullName evidence="2">Ribosome-binding factor A</fullName>
    </recommendedName>
</protein>
<evidence type="ECO:0000256" key="2">
    <source>
        <dbReference type="HAMAP-Rule" id="MF_00003"/>
    </source>
</evidence>
<dbReference type="InterPro" id="IPR015946">
    <property type="entry name" value="KH_dom-like_a/b"/>
</dbReference>
<organism evidence="3">
    <name type="scientific">uncultured Alphaproteobacteria bacterium</name>
    <dbReference type="NCBI Taxonomy" id="91750"/>
    <lineage>
        <taxon>Bacteria</taxon>
        <taxon>Pseudomonadati</taxon>
        <taxon>Pseudomonadota</taxon>
        <taxon>Alphaproteobacteria</taxon>
        <taxon>environmental samples</taxon>
    </lineage>
</organism>
<evidence type="ECO:0000313" key="3">
    <source>
        <dbReference type="EMBL" id="SBW08435.1"/>
    </source>
</evidence>
<sequence>MTTQGPSQRQLRVGEEIRHVVARALERGDLHDRVLDTVPVTISEVRVSPDLRHATAFVMSLGGVRLDEVLEALGRNVWALNKAVARSLKLRYSPTLKFIADPSFDEASHIDAVLRRPEVARDLRKDEAPDDDGDGHGA</sequence>
<comment type="similarity">
    <text evidence="2">Belongs to the RbfA family.</text>
</comment>
<keyword evidence="2" id="KW-0963">Cytoplasm</keyword>
<dbReference type="PANTHER" id="PTHR33515:SF1">
    <property type="entry name" value="RIBOSOME-BINDING FACTOR A, CHLOROPLASTIC-RELATED"/>
    <property type="match status" value="1"/>
</dbReference>
<dbReference type="NCBIfam" id="TIGR00082">
    <property type="entry name" value="rbfA"/>
    <property type="match status" value="1"/>
</dbReference>
<dbReference type="Gene3D" id="3.30.300.20">
    <property type="match status" value="1"/>
</dbReference>
<dbReference type="AlphaFoldDB" id="A0A212KAA9"/>
<proteinExistence type="inferred from homology"/>
<dbReference type="NCBIfam" id="NF001802">
    <property type="entry name" value="PRK00521.2-5"/>
    <property type="match status" value="1"/>
</dbReference>
<dbReference type="PANTHER" id="PTHR33515">
    <property type="entry name" value="RIBOSOME-BINDING FACTOR A, CHLOROPLASTIC-RELATED"/>
    <property type="match status" value="1"/>
</dbReference>
<dbReference type="InterPro" id="IPR000238">
    <property type="entry name" value="RbfA"/>
</dbReference>
<dbReference type="InterPro" id="IPR023799">
    <property type="entry name" value="RbfA_dom_sf"/>
</dbReference>
<comment type="subcellular location">
    <subcellularLocation>
        <location evidence="2">Cytoplasm</location>
    </subcellularLocation>
</comment>
<dbReference type="GO" id="GO:0030490">
    <property type="term" value="P:maturation of SSU-rRNA"/>
    <property type="evidence" value="ECO:0007669"/>
    <property type="project" value="UniProtKB-UniRule"/>
</dbReference>
<evidence type="ECO:0000256" key="1">
    <source>
        <dbReference type="ARBA" id="ARBA00022517"/>
    </source>
</evidence>
<dbReference type="GO" id="GO:0043024">
    <property type="term" value="F:ribosomal small subunit binding"/>
    <property type="evidence" value="ECO:0007669"/>
    <property type="project" value="TreeGrafter"/>
</dbReference>
<dbReference type="SUPFAM" id="SSF89919">
    <property type="entry name" value="Ribosome-binding factor A, RbfA"/>
    <property type="match status" value="1"/>
</dbReference>
<comment type="function">
    <text evidence="2">One of several proteins that assist in the late maturation steps of the functional core of the 30S ribosomal subunit. Associates with free 30S ribosomal subunits (but not with 30S subunits that are part of 70S ribosomes or polysomes). Required for efficient processing of 16S rRNA. May interact with the 5'-terminal helix region of 16S rRNA.</text>
</comment>
<dbReference type="Pfam" id="PF02033">
    <property type="entry name" value="RBFA"/>
    <property type="match status" value="1"/>
</dbReference>
<dbReference type="HAMAP" id="MF_00003">
    <property type="entry name" value="RbfA"/>
    <property type="match status" value="1"/>
</dbReference>